<dbReference type="InterPro" id="IPR027417">
    <property type="entry name" value="P-loop_NTPase"/>
</dbReference>
<dbReference type="RefSeq" id="WP_220782802.1">
    <property type="nucleotide sequence ID" value="NZ_BPEY01000096.1"/>
</dbReference>
<evidence type="ECO:0000256" key="1">
    <source>
        <dbReference type="ARBA" id="ARBA00009018"/>
    </source>
</evidence>
<comment type="pathway">
    <text evidence="5">Cofactor biosynthesis; coenzyme A biosynthesis; CoA from (R)-pantothenate: step 5/5.</text>
</comment>
<evidence type="ECO:0000256" key="4">
    <source>
        <dbReference type="ARBA" id="ARBA00022993"/>
    </source>
</evidence>
<comment type="subcellular location">
    <subcellularLocation>
        <location evidence="5">Cytoplasm</location>
    </subcellularLocation>
</comment>
<dbReference type="PANTHER" id="PTHR10695:SF46">
    <property type="entry name" value="BIFUNCTIONAL COENZYME A SYNTHASE-RELATED"/>
    <property type="match status" value="1"/>
</dbReference>
<dbReference type="EC" id="2.7.1.24" evidence="5 6"/>
<gene>
    <name evidence="5 7" type="primary">coaE</name>
    <name evidence="7" type="ORF">TUM4438_38190</name>
</gene>
<sequence>MADYIIGLTGGIGSGKTTVANIFANMGIVLVDADIVAREVVSKGSEGLKRITTHLGTIILLEDGNLNRSKLRQIIFDDDKERLWLNALLHPMIRTSMLQQCKDAQSNYVIMVAPLLFENGLDRLVNRTLLVDISPELQKQRTVTRDAVTAQHVENIIGSQASRAEKLSKADDVIDNQGEISALKCKVEALHNLYLKLSSKPE</sequence>
<keyword evidence="3 5" id="KW-0067">ATP-binding</keyword>
<proteinExistence type="inferred from homology"/>
<dbReference type="GO" id="GO:0016301">
    <property type="term" value="F:kinase activity"/>
    <property type="evidence" value="ECO:0007669"/>
    <property type="project" value="UniProtKB-KW"/>
</dbReference>
<keyword evidence="4 5" id="KW-0173">Coenzyme A biosynthesis</keyword>
<keyword evidence="5 7" id="KW-0418">Kinase</keyword>
<dbReference type="Proteomes" id="UP000887104">
    <property type="component" value="Unassembled WGS sequence"/>
</dbReference>
<dbReference type="CDD" id="cd02022">
    <property type="entry name" value="DPCK"/>
    <property type="match status" value="1"/>
</dbReference>
<protein>
    <recommendedName>
        <fullName evidence="5 6">Dephospho-CoA kinase</fullName>
        <ecNumber evidence="5 6">2.7.1.24</ecNumber>
    </recommendedName>
    <alternativeName>
        <fullName evidence="5">Dephosphocoenzyme A kinase</fullName>
    </alternativeName>
</protein>
<name>A0ABQ4PPP1_9GAMM</name>
<keyword evidence="8" id="KW-1185">Reference proteome</keyword>
<reference evidence="7" key="1">
    <citation type="submission" date="2021-05" db="EMBL/GenBank/DDBJ databases">
        <title>Molecular characterization for Shewanella algae harboring chromosomal blaOXA-55-like strains isolated from clinical and environment sample.</title>
        <authorList>
            <person name="Ohama Y."/>
            <person name="Aoki K."/>
            <person name="Harada S."/>
            <person name="Moriya K."/>
            <person name="Ishii Y."/>
            <person name="Tateda K."/>
        </authorList>
    </citation>
    <scope>NUCLEOTIDE SEQUENCE</scope>
    <source>
        <strain evidence="7">JCM 11563</strain>
    </source>
</reference>
<keyword evidence="5" id="KW-0808">Transferase</keyword>
<evidence type="ECO:0000313" key="7">
    <source>
        <dbReference type="EMBL" id="GIU50810.1"/>
    </source>
</evidence>
<dbReference type="PROSITE" id="PS51219">
    <property type="entry name" value="DPCK"/>
    <property type="match status" value="1"/>
</dbReference>
<comment type="function">
    <text evidence="5">Catalyzes the phosphorylation of the 3'-hydroxyl group of dephosphocoenzyme A to form coenzyme A.</text>
</comment>
<dbReference type="Pfam" id="PF01121">
    <property type="entry name" value="CoaE"/>
    <property type="match status" value="1"/>
</dbReference>
<dbReference type="InterPro" id="IPR001977">
    <property type="entry name" value="Depp_CoAkinase"/>
</dbReference>
<evidence type="ECO:0000256" key="5">
    <source>
        <dbReference type="HAMAP-Rule" id="MF_00376"/>
    </source>
</evidence>
<comment type="catalytic activity">
    <reaction evidence="5">
        <text>3'-dephospho-CoA + ATP = ADP + CoA + H(+)</text>
        <dbReference type="Rhea" id="RHEA:18245"/>
        <dbReference type="ChEBI" id="CHEBI:15378"/>
        <dbReference type="ChEBI" id="CHEBI:30616"/>
        <dbReference type="ChEBI" id="CHEBI:57287"/>
        <dbReference type="ChEBI" id="CHEBI:57328"/>
        <dbReference type="ChEBI" id="CHEBI:456216"/>
        <dbReference type="EC" id="2.7.1.24"/>
    </reaction>
</comment>
<evidence type="ECO:0000313" key="8">
    <source>
        <dbReference type="Proteomes" id="UP000887104"/>
    </source>
</evidence>
<comment type="similarity">
    <text evidence="1 5">Belongs to the CoaE family.</text>
</comment>
<organism evidence="7 8">
    <name type="scientific">Shewanella sairae</name>
    <dbReference type="NCBI Taxonomy" id="190310"/>
    <lineage>
        <taxon>Bacteria</taxon>
        <taxon>Pseudomonadati</taxon>
        <taxon>Pseudomonadota</taxon>
        <taxon>Gammaproteobacteria</taxon>
        <taxon>Alteromonadales</taxon>
        <taxon>Shewanellaceae</taxon>
        <taxon>Shewanella</taxon>
    </lineage>
</organism>
<evidence type="ECO:0000256" key="6">
    <source>
        <dbReference type="NCBIfam" id="TIGR00152"/>
    </source>
</evidence>
<dbReference type="Gene3D" id="3.40.50.300">
    <property type="entry name" value="P-loop containing nucleotide triphosphate hydrolases"/>
    <property type="match status" value="1"/>
</dbReference>
<evidence type="ECO:0000256" key="3">
    <source>
        <dbReference type="ARBA" id="ARBA00022840"/>
    </source>
</evidence>
<accession>A0ABQ4PPP1</accession>
<dbReference type="EMBL" id="BPEY01000096">
    <property type="protein sequence ID" value="GIU50810.1"/>
    <property type="molecule type" value="Genomic_DNA"/>
</dbReference>
<feature type="binding site" evidence="5">
    <location>
        <begin position="13"/>
        <end position="18"/>
    </location>
    <ligand>
        <name>ATP</name>
        <dbReference type="ChEBI" id="CHEBI:30616"/>
    </ligand>
</feature>
<comment type="caution">
    <text evidence="7">The sequence shown here is derived from an EMBL/GenBank/DDBJ whole genome shotgun (WGS) entry which is preliminary data.</text>
</comment>
<dbReference type="NCBIfam" id="TIGR00152">
    <property type="entry name" value="dephospho-CoA kinase"/>
    <property type="match status" value="1"/>
</dbReference>
<evidence type="ECO:0000256" key="2">
    <source>
        <dbReference type="ARBA" id="ARBA00022741"/>
    </source>
</evidence>
<keyword evidence="5" id="KW-0963">Cytoplasm</keyword>
<dbReference type="PANTHER" id="PTHR10695">
    <property type="entry name" value="DEPHOSPHO-COA KINASE-RELATED"/>
    <property type="match status" value="1"/>
</dbReference>
<keyword evidence="2 5" id="KW-0547">Nucleotide-binding</keyword>
<dbReference type="SUPFAM" id="SSF52540">
    <property type="entry name" value="P-loop containing nucleoside triphosphate hydrolases"/>
    <property type="match status" value="1"/>
</dbReference>
<dbReference type="HAMAP" id="MF_00376">
    <property type="entry name" value="Dephospho_CoA_kinase"/>
    <property type="match status" value="1"/>
</dbReference>